<keyword evidence="1" id="KW-0732">Signal</keyword>
<evidence type="ECO:0000313" key="2">
    <source>
        <dbReference type="EMBL" id="CUU76714.1"/>
    </source>
</evidence>
<comment type="caution">
    <text evidence="2">The sequence shown here is derived from an EMBL/GenBank/DDBJ whole genome shotgun (WGS) entry which is preliminary data.</text>
</comment>
<feature type="chain" id="PRO_5009799844" evidence="1">
    <location>
        <begin position="21"/>
        <end position="181"/>
    </location>
</feature>
<keyword evidence="3" id="KW-1185">Reference proteome</keyword>
<feature type="signal peptide" evidence="1">
    <location>
        <begin position="1"/>
        <end position="20"/>
    </location>
</feature>
<evidence type="ECO:0000256" key="1">
    <source>
        <dbReference type="SAM" id="SignalP"/>
    </source>
</evidence>
<dbReference type="RefSeq" id="WP_059426250.1">
    <property type="nucleotide sequence ID" value="NZ_FAVB01000002.1"/>
</dbReference>
<dbReference type="EMBL" id="FAVB01000002">
    <property type="protein sequence ID" value="CUU76714.1"/>
    <property type="molecule type" value="Genomic_DNA"/>
</dbReference>
<sequence length="181" mass="19472">MKRLLSIVSFCIFMVGCSSSNSVLSLSPYQAKGVGSSANSIVINSIVDKRKNQSVVATISDKQGTVSEYVTMGTNLTKWFGDALIAELTKSGVKFGGEDPKIVDITITELKANLSGYSRDNLKGNCEVYIKIYKDGVTTTKRIAQPQTEFAPISTGGAFEPFIQSLLNDMVVRTAKAIATN</sequence>
<gene>
    <name evidence="2" type="ORF">ERS686654_00790</name>
</gene>
<keyword evidence="2" id="KW-0449">Lipoprotein</keyword>
<organism evidence="2 3">
    <name type="scientific">Campylobacter hyointestinalis subsp. hyointestinalis</name>
    <dbReference type="NCBI Taxonomy" id="91352"/>
    <lineage>
        <taxon>Bacteria</taxon>
        <taxon>Pseudomonadati</taxon>
        <taxon>Campylobacterota</taxon>
        <taxon>Epsilonproteobacteria</taxon>
        <taxon>Campylobacterales</taxon>
        <taxon>Campylobacteraceae</taxon>
        <taxon>Campylobacter</taxon>
    </lineage>
</organism>
<dbReference type="AlphaFoldDB" id="A0A0S4S369"/>
<name>A0A0S4S369_CAMHY</name>
<proteinExistence type="predicted"/>
<dbReference type="PROSITE" id="PS51257">
    <property type="entry name" value="PROKAR_LIPOPROTEIN"/>
    <property type="match status" value="1"/>
</dbReference>
<accession>A0A0S4S369</accession>
<reference evidence="2 3" key="1">
    <citation type="submission" date="2015-11" db="EMBL/GenBank/DDBJ databases">
        <authorList>
            <consortium name="Pathogen Informatics"/>
        </authorList>
    </citation>
    <scope>NUCLEOTIDE SEQUENCE [LARGE SCALE GENOMIC DNA]</scope>
    <source>
        <strain evidence="2 3">006A-0059</strain>
    </source>
</reference>
<protein>
    <submittedName>
        <fullName evidence="2">Uncharacterized lipoprotein</fullName>
    </submittedName>
</protein>
<evidence type="ECO:0000313" key="3">
    <source>
        <dbReference type="Proteomes" id="UP000052237"/>
    </source>
</evidence>
<dbReference type="Proteomes" id="UP000052237">
    <property type="component" value="Unassembled WGS sequence"/>
</dbReference>